<proteinExistence type="predicted"/>
<comment type="subcellular location">
    <subcellularLocation>
        <location evidence="1">Cytoplasm</location>
    </subcellularLocation>
</comment>
<keyword evidence="5" id="KW-1185">Reference proteome</keyword>
<feature type="compositionally biased region" description="Basic and acidic residues" evidence="3">
    <location>
        <begin position="194"/>
        <end position="203"/>
    </location>
</feature>
<name>A0A8D2CPE2_SCIVU</name>
<dbReference type="Ensembl" id="ENSSVLT00005011408.1">
    <property type="protein sequence ID" value="ENSSVLP00005010306.1"/>
    <property type="gene ID" value="ENSSVLG00005008197.1"/>
</dbReference>
<dbReference type="GeneTree" id="ENSGT00940000160150"/>
<evidence type="ECO:0000313" key="5">
    <source>
        <dbReference type="Proteomes" id="UP000694564"/>
    </source>
</evidence>
<evidence type="ECO:0000256" key="2">
    <source>
        <dbReference type="ARBA" id="ARBA00022490"/>
    </source>
</evidence>
<dbReference type="Proteomes" id="UP000694564">
    <property type="component" value="Chromosome 5"/>
</dbReference>
<keyword evidence="2" id="KW-0963">Cytoplasm</keyword>
<sequence length="402" mass="43763">MSATTAARVAPGTLNVPLGQAPGSALRRQLCPSLCVFEPALHSQVCVSSLCGRNGVLEDSIFFSLDSLKLPEGYTPRRHDVVNAVVVESSQSCYVWRALCMTPVRRRDPAAVGEAPEESWGALLLKNKGNIEVTRMTDFGTLKEGGSKTMTICIENKGDIPQDLVSCKLAGWDRAQQFRFQTLDKGQACPEESVPEKEKHFSDDNVDSLNSYQKKSAETLESSLVKNMEVSPGGCTCEEEGREKENGPSKQQPMEPKPGGLIPPGGKTFIAITCEAKHSGRCRELLLLCFSSFLIGRHLEVTVVSGEEALIAVREPFSWKKPKSPQALASTKTTVVVTTQKRWAPDPVASVAGRPCLILLAQGRQQALWCCLSRGHVLGWDPEKKQTSPWAAAGRVLDDGSW</sequence>
<evidence type="ECO:0000256" key="1">
    <source>
        <dbReference type="ARBA" id="ARBA00004496"/>
    </source>
</evidence>
<evidence type="ECO:0000256" key="3">
    <source>
        <dbReference type="SAM" id="MobiDB-lite"/>
    </source>
</evidence>
<accession>A0A8D2CPE2</accession>
<protein>
    <submittedName>
        <fullName evidence="4">Uncharacterized protein</fullName>
    </submittedName>
</protein>
<reference evidence="4" key="1">
    <citation type="submission" date="2025-08" db="UniProtKB">
        <authorList>
            <consortium name="Ensembl"/>
        </authorList>
    </citation>
    <scope>IDENTIFICATION</scope>
</reference>
<reference evidence="4" key="2">
    <citation type="submission" date="2025-09" db="UniProtKB">
        <authorList>
            <consortium name="Ensembl"/>
        </authorList>
    </citation>
    <scope>IDENTIFICATION</scope>
</reference>
<dbReference type="PANTHER" id="PTHR45418">
    <property type="entry name" value="CANCER/TESTIS ANTIGEN 55"/>
    <property type="match status" value="1"/>
</dbReference>
<organism evidence="4 5">
    <name type="scientific">Sciurus vulgaris</name>
    <name type="common">Eurasian red squirrel</name>
    <dbReference type="NCBI Taxonomy" id="55149"/>
    <lineage>
        <taxon>Eukaryota</taxon>
        <taxon>Metazoa</taxon>
        <taxon>Chordata</taxon>
        <taxon>Craniata</taxon>
        <taxon>Vertebrata</taxon>
        <taxon>Euteleostomi</taxon>
        <taxon>Mammalia</taxon>
        <taxon>Eutheria</taxon>
        <taxon>Euarchontoglires</taxon>
        <taxon>Glires</taxon>
        <taxon>Rodentia</taxon>
        <taxon>Sciuromorpha</taxon>
        <taxon>Sciuridae</taxon>
        <taxon>Sciurinae</taxon>
        <taxon>Sciurini</taxon>
        <taxon>Sciurus</taxon>
    </lineage>
</organism>
<feature type="region of interest" description="Disordered" evidence="3">
    <location>
        <begin position="187"/>
        <end position="208"/>
    </location>
</feature>
<dbReference type="GO" id="GO:0005737">
    <property type="term" value="C:cytoplasm"/>
    <property type="evidence" value="ECO:0007669"/>
    <property type="project" value="UniProtKB-SubCell"/>
</dbReference>
<evidence type="ECO:0000313" key="4">
    <source>
        <dbReference type="Ensembl" id="ENSSVLP00005010306.1"/>
    </source>
</evidence>
<dbReference type="PANTHER" id="PTHR45418:SF1">
    <property type="entry name" value="CANCER_TESTIS ANTIGEN 55"/>
    <property type="match status" value="1"/>
</dbReference>
<feature type="region of interest" description="Disordered" evidence="3">
    <location>
        <begin position="229"/>
        <end position="262"/>
    </location>
</feature>
<dbReference type="AlphaFoldDB" id="A0A8D2CPE2"/>